<dbReference type="InterPro" id="IPR008136">
    <property type="entry name" value="CinA_C"/>
</dbReference>
<dbReference type="EMBL" id="BMHO01000002">
    <property type="protein sequence ID" value="GGD43844.1"/>
    <property type="molecule type" value="Genomic_DNA"/>
</dbReference>
<comment type="caution">
    <text evidence="2">The sequence shown here is derived from an EMBL/GenBank/DDBJ whole genome shotgun (WGS) entry which is preliminary data.</text>
</comment>
<dbReference type="Proteomes" id="UP000633205">
    <property type="component" value="Unassembled WGS sequence"/>
</dbReference>
<dbReference type="SUPFAM" id="SSF142433">
    <property type="entry name" value="CinA-like"/>
    <property type="match status" value="1"/>
</dbReference>
<dbReference type="RefSeq" id="WP_188712855.1">
    <property type="nucleotide sequence ID" value="NZ_BMHO01000002.1"/>
</dbReference>
<organism evidence="2 3">
    <name type="scientific">Microbacterium faecale</name>
    <dbReference type="NCBI Taxonomy" id="1804630"/>
    <lineage>
        <taxon>Bacteria</taxon>
        <taxon>Bacillati</taxon>
        <taxon>Actinomycetota</taxon>
        <taxon>Actinomycetes</taxon>
        <taxon>Micrococcales</taxon>
        <taxon>Microbacteriaceae</taxon>
        <taxon>Microbacterium</taxon>
    </lineage>
</organism>
<dbReference type="InterPro" id="IPR036653">
    <property type="entry name" value="CinA-like_C"/>
</dbReference>
<protein>
    <submittedName>
        <fullName evidence="2">Competence damage-inducible protein A</fullName>
    </submittedName>
</protein>
<evidence type="ECO:0000259" key="1">
    <source>
        <dbReference type="Pfam" id="PF02464"/>
    </source>
</evidence>
<sequence length="164" mass="16895">MTDPLPDARALLALLAERDWSIATAESLTGGLLASALVDVPGASASMRGGVIAYDTELKRQLLGVDAELLRTRGPVDADVARQMAGGVRRALELDGRPADVGLATTGVAGPGPADGHPAGTVHVAVATPHGVRTVREVLEGDRAQIRRACVALALRLAIDAVRE</sequence>
<dbReference type="Pfam" id="PF02464">
    <property type="entry name" value="CinA"/>
    <property type="match status" value="1"/>
</dbReference>
<dbReference type="NCBIfam" id="TIGR00199">
    <property type="entry name" value="PncC_domain"/>
    <property type="match status" value="1"/>
</dbReference>
<keyword evidence="3" id="KW-1185">Reference proteome</keyword>
<name>A0A916YHS0_9MICO</name>
<evidence type="ECO:0000313" key="3">
    <source>
        <dbReference type="Proteomes" id="UP000633205"/>
    </source>
</evidence>
<proteinExistence type="predicted"/>
<reference evidence="2" key="2">
    <citation type="submission" date="2020-09" db="EMBL/GenBank/DDBJ databases">
        <authorList>
            <person name="Sun Q."/>
            <person name="Zhou Y."/>
        </authorList>
    </citation>
    <scope>NUCLEOTIDE SEQUENCE</scope>
    <source>
        <strain evidence="2">CGMCC 1.15152</strain>
    </source>
</reference>
<gene>
    <name evidence="2" type="ORF">GCM10010915_26190</name>
</gene>
<reference evidence="2" key="1">
    <citation type="journal article" date="2014" name="Int. J. Syst. Evol. Microbiol.">
        <title>Complete genome sequence of Corynebacterium casei LMG S-19264T (=DSM 44701T), isolated from a smear-ripened cheese.</title>
        <authorList>
            <consortium name="US DOE Joint Genome Institute (JGI-PGF)"/>
            <person name="Walter F."/>
            <person name="Albersmeier A."/>
            <person name="Kalinowski J."/>
            <person name="Ruckert C."/>
        </authorList>
    </citation>
    <scope>NUCLEOTIDE SEQUENCE</scope>
    <source>
        <strain evidence="2">CGMCC 1.15152</strain>
    </source>
</reference>
<feature type="domain" description="CinA C-terminal" evidence="1">
    <location>
        <begin position="10"/>
        <end position="159"/>
    </location>
</feature>
<accession>A0A916YHS0</accession>
<dbReference type="AlphaFoldDB" id="A0A916YHS0"/>
<dbReference type="Gene3D" id="3.90.950.20">
    <property type="entry name" value="CinA-like"/>
    <property type="match status" value="1"/>
</dbReference>
<evidence type="ECO:0000313" key="2">
    <source>
        <dbReference type="EMBL" id="GGD43844.1"/>
    </source>
</evidence>